<dbReference type="SUPFAM" id="SSF56112">
    <property type="entry name" value="Protein kinase-like (PK-like)"/>
    <property type="match status" value="1"/>
</dbReference>
<dbReference type="InterPro" id="IPR017441">
    <property type="entry name" value="Protein_kinase_ATP_BS"/>
</dbReference>
<evidence type="ECO:0000256" key="2">
    <source>
        <dbReference type="ARBA" id="ARBA00022741"/>
    </source>
</evidence>
<dbReference type="InterPro" id="IPR008271">
    <property type="entry name" value="Ser/Thr_kinase_AS"/>
</dbReference>
<dbReference type="AlphaFoldDB" id="A0A380THD8"/>
<evidence type="ECO:0000256" key="3">
    <source>
        <dbReference type="ARBA" id="ARBA00022777"/>
    </source>
</evidence>
<evidence type="ECO:0000313" key="6">
    <source>
        <dbReference type="EMBL" id="SUS07109.1"/>
    </source>
</evidence>
<dbReference type="PANTHER" id="PTHR43289:SF6">
    <property type="entry name" value="SERINE_THREONINE-PROTEIN KINASE NEKL-3"/>
    <property type="match status" value="1"/>
</dbReference>
<dbReference type="GO" id="GO:0005524">
    <property type="term" value="F:ATP binding"/>
    <property type="evidence" value="ECO:0007669"/>
    <property type="project" value="UniProtKB-KW"/>
</dbReference>
<dbReference type="Gene3D" id="1.10.510.10">
    <property type="entry name" value="Transferase(Phosphotransferase) domain 1"/>
    <property type="match status" value="1"/>
</dbReference>
<evidence type="ECO:0000256" key="1">
    <source>
        <dbReference type="ARBA" id="ARBA00022679"/>
    </source>
</evidence>
<sequence length="665" mass="71545">MGKPTDHFSALAGGRISLTEFLALIERLAADGTYAPEALAAELRDALAAAVLPPDVRDSVEDEIRLLLVAPNAAERLRPPEPASPAPAGDDRTRIVAPLRSPQAGDVIKNRFVLETNLGAGGMGTVFKALDRVRQEAQDRDPYVAIKLLSDAFRRLEISAIALQREAKKALSLSHPNIIRVYDFDKDGDLTFMTMEYLSGRSFDRIIKESGFSGLPLATVLEYMRPVADALGYAHSRGLVHSDFKPSNVFVTDDGQVKVIDFGIARAIRRAGASDAEQTVFDPSALGALTLPYASPEQIAGLDPDPRDDIFAAACVTYELLSGRHPFERKASATARAQSLVPARIESLSRGQWEALRQALAFDRTARTPSIKAFVDGLTEAPAGGRNGRRWTQVVIPALLALSIAAVAGAWYGCLVPIPGFVPERCIPIKPPKPPPPPDDGLTQERLSSLTHGAECALVEGTLDDGSVQLFGFAEPRRREELIARIKGYKNVIGIGTAVQAVPEQHCAAIDLMAPLVRSNQRGGFELMIVAPPRGEPVQLGDALPVEIRGPAIQSYVYVDYFRFDGTVVHLLPRPGQRPELRSSEGVIVSRDLDPAGLRLTASAGEGLLTVIAAPEPLFADNRPTSVGSEAYLASLREAVARIERAYGENSVAADFVFVTGANEP</sequence>
<keyword evidence="4" id="KW-0067">ATP-binding</keyword>
<dbReference type="PANTHER" id="PTHR43289">
    <property type="entry name" value="MITOGEN-ACTIVATED PROTEIN KINASE KINASE KINASE 20-RELATED"/>
    <property type="match status" value="1"/>
</dbReference>
<keyword evidence="3 6" id="KW-0418">Kinase</keyword>
<dbReference type="GO" id="GO:0004674">
    <property type="term" value="F:protein serine/threonine kinase activity"/>
    <property type="evidence" value="ECO:0007669"/>
    <property type="project" value="UniProtKB-KW"/>
</dbReference>
<protein>
    <submittedName>
        <fullName evidence="6">Putative Serine/threonine protein kinase</fullName>
    </submittedName>
</protein>
<reference evidence="6" key="1">
    <citation type="submission" date="2018-07" db="EMBL/GenBank/DDBJ databases">
        <authorList>
            <person name="Quirk P.G."/>
            <person name="Krulwich T.A."/>
        </authorList>
    </citation>
    <scope>NUCLEOTIDE SEQUENCE</scope>
</reference>
<dbReference type="EMBL" id="UIDG01000312">
    <property type="protein sequence ID" value="SUS07109.1"/>
    <property type="molecule type" value="Genomic_DNA"/>
</dbReference>
<keyword evidence="1" id="KW-0808">Transferase</keyword>
<dbReference type="PROSITE" id="PS00108">
    <property type="entry name" value="PROTEIN_KINASE_ST"/>
    <property type="match status" value="1"/>
</dbReference>
<organism evidence="6">
    <name type="scientific">metagenome</name>
    <dbReference type="NCBI Taxonomy" id="256318"/>
    <lineage>
        <taxon>unclassified sequences</taxon>
        <taxon>metagenomes</taxon>
    </lineage>
</organism>
<proteinExistence type="predicted"/>
<dbReference type="InterPro" id="IPR000719">
    <property type="entry name" value="Prot_kinase_dom"/>
</dbReference>
<dbReference type="CDD" id="cd14014">
    <property type="entry name" value="STKc_PknB_like"/>
    <property type="match status" value="1"/>
</dbReference>
<name>A0A380THD8_9ZZZZ</name>
<feature type="domain" description="Protein kinase" evidence="5">
    <location>
        <begin position="112"/>
        <end position="379"/>
    </location>
</feature>
<evidence type="ECO:0000259" key="5">
    <source>
        <dbReference type="PROSITE" id="PS50011"/>
    </source>
</evidence>
<accession>A0A380THD8</accession>
<gene>
    <name evidence="6" type="ORF">DF3PB_380006</name>
</gene>
<dbReference type="Gene3D" id="3.30.200.20">
    <property type="entry name" value="Phosphorylase Kinase, domain 1"/>
    <property type="match status" value="1"/>
</dbReference>
<keyword evidence="6" id="KW-0723">Serine/threonine-protein kinase</keyword>
<dbReference type="PROSITE" id="PS00107">
    <property type="entry name" value="PROTEIN_KINASE_ATP"/>
    <property type="match status" value="1"/>
</dbReference>
<evidence type="ECO:0000256" key="4">
    <source>
        <dbReference type="ARBA" id="ARBA00022840"/>
    </source>
</evidence>
<dbReference type="InterPro" id="IPR011009">
    <property type="entry name" value="Kinase-like_dom_sf"/>
</dbReference>
<keyword evidence="2" id="KW-0547">Nucleotide-binding</keyword>
<dbReference type="PROSITE" id="PS50011">
    <property type="entry name" value="PROTEIN_KINASE_DOM"/>
    <property type="match status" value="1"/>
</dbReference>
<dbReference type="Pfam" id="PF00069">
    <property type="entry name" value="Pkinase"/>
    <property type="match status" value="1"/>
</dbReference>